<dbReference type="PANTHER" id="PTHR23287:SF16">
    <property type="entry name" value="TECTONIN BETA-PROPELLER REPEAT-CONTAINING PROTEIN 2"/>
    <property type="match status" value="1"/>
</dbReference>
<dbReference type="SUPFAM" id="SSF50978">
    <property type="entry name" value="WD40 repeat-like"/>
    <property type="match status" value="1"/>
</dbReference>
<feature type="region of interest" description="Disordered" evidence="1">
    <location>
        <begin position="729"/>
        <end position="763"/>
    </location>
</feature>
<dbReference type="Pfam" id="PF06462">
    <property type="entry name" value="Hyd_WA"/>
    <property type="match status" value="5"/>
</dbReference>
<dbReference type="InterPro" id="IPR015943">
    <property type="entry name" value="WD40/YVTN_repeat-like_dom_sf"/>
</dbReference>
<dbReference type="Ensembl" id="ENSPCLT00000008701.1">
    <property type="protein sequence ID" value="ENSPCLP00000006328.1"/>
    <property type="gene ID" value="ENSPCLG00000005273.1"/>
</dbReference>
<dbReference type="InterPro" id="IPR056499">
    <property type="entry name" value="Beta-prop_HPS5-like"/>
</dbReference>
<evidence type="ECO:0000313" key="3">
    <source>
        <dbReference type="Ensembl" id="ENSPCLP00000006328.1"/>
    </source>
</evidence>
<dbReference type="SMART" id="SM00706">
    <property type="entry name" value="TECPR"/>
    <property type="match status" value="9"/>
</dbReference>
<evidence type="ECO:0000256" key="1">
    <source>
        <dbReference type="SAM" id="MobiDB-lite"/>
    </source>
</evidence>
<dbReference type="Proteomes" id="UP000472261">
    <property type="component" value="Unplaced"/>
</dbReference>
<name>A0A669PIX2_PHACC</name>
<feature type="compositionally biased region" description="Polar residues" evidence="1">
    <location>
        <begin position="479"/>
        <end position="494"/>
    </location>
</feature>
<dbReference type="Pfam" id="PF23756">
    <property type="entry name" value="Beta-prop_HPS5"/>
    <property type="match status" value="1"/>
</dbReference>
<reference evidence="3" key="2">
    <citation type="submission" date="2025-09" db="UniProtKB">
        <authorList>
            <consortium name="Ensembl"/>
        </authorList>
    </citation>
    <scope>IDENTIFICATION</scope>
</reference>
<keyword evidence="4" id="KW-1185">Reference proteome</keyword>
<dbReference type="InterPro" id="IPR036322">
    <property type="entry name" value="WD40_repeat_dom_sf"/>
</dbReference>
<dbReference type="Gene3D" id="2.130.10.10">
    <property type="entry name" value="YVTN repeat-like/Quinoprotein amine dehydrogenase"/>
    <property type="match status" value="1"/>
</dbReference>
<accession>A0A669PIX2</accession>
<dbReference type="InterPro" id="IPR006624">
    <property type="entry name" value="Beta-propeller_rpt_TECPR"/>
</dbReference>
<dbReference type="PANTHER" id="PTHR23287">
    <property type="entry name" value="RUBY-EYE2-LIKE PROTEIN"/>
    <property type="match status" value="1"/>
</dbReference>
<dbReference type="GO" id="GO:0005737">
    <property type="term" value="C:cytoplasm"/>
    <property type="evidence" value="ECO:0007669"/>
    <property type="project" value="GOC"/>
</dbReference>
<feature type="region of interest" description="Disordered" evidence="1">
    <location>
        <begin position="476"/>
        <end position="497"/>
    </location>
</feature>
<evidence type="ECO:0000313" key="4">
    <source>
        <dbReference type="Proteomes" id="UP000472261"/>
    </source>
</evidence>
<dbReference type="GO" id="GO:0032527">
    <property type="term" value="P:protein exit from endoplasmic reticulum"/>
    <property type="evidence" value="ECO:0007669"/>
    <property type="project" value="TreeGrafter"/>
</dbReference>
<reference evidence="3" key="1">
    <citation type="submission" date="2025-08" db="UniProtKB">
        <authorList>
            <consortium name="Ensembl"/>
        </authorList>
    </citation>
    <scope>IDENTIFICATION</scope>
</reference>
<dbReference type="OMA" id="WFRTGVC"/>
<sequence>MASVASPVLFKEFCPLYYLLNAIPTKIQKGFRSIVVYLTALDTNGDYIAVGSSIGMLYLYCRHLNQMKKYNFEGKCESITFVKLLSCFDDLVAVGTASGRVAVFQLVSSLPGRNKQLRRFDVAGIHKSSITALAWSPNGMKLFSGDDRGKIVYSALDLDHGVCNSSLVLEEPSSIVQLDYNQKVLLVSTLQRTILFYTEERSVKQVGTQPRKNSGKFGACFIPGLCKQTDLTLFAARPGLRLWKSDVHGTVQATFILKDLFARGIRTFELYPRLEPPDRGSYSSPEKHLGLVSCFFREGWVLTWNEYSIYLLDTVNQALIGGLEGYGDIVSVSCTSNEIFLLKGDRDIIRISSRPEGLSSLVKDDLETPALLEKSFDRVGDLSSETRKRGCSVASESRSRSSSVNSVDSGSSFLICADQFSEAQRECQLSSQRFSTISSEDFDQELIVKPIKVKKKKKKKQGKSCRTLNHISLEGTPNYERQLSGDSPHSVNADSFSMTSSLMSGSIDRLSTGSPDQESMFSVESNTVLQEDNGSETFSVLQSPESATVLINEENGDTVDLQKLPNSDSGMGTSTIIDALTSVSPPILTEDLTSTVVTENNHCVFSASSECCLGKLDQEEQDFSTSCQLNENLDKMKLQDGEKCFEQPDQMLLECNSVLGVQTSLTLNESDETGREDQQQHSLIDSALSVPSVHHFDISKGVDSEHSSISGWNFESVIKVKSSTSSAEWVTNTRESKAEEESASSDEEDIYGHGLPYSSSETSVPEVGAELGSQDMTRISLDEMVLLKSDQFAESWMGYSGPGYGILSLAVSEKYIWCLDYRGSLYCSALPAAGLRWQKFEDGVQQVAVSPSGALLWKIEQKTNKAFACGKVTIKGKRHWYEALPQAVFVALSDDTAWIIRTNGDLYLQTGLSVDRPCARAVKVDCPYPLSQVTSRNNVVWALSEQRALLYREGVRSFCPEGEQWKSDIVSEMQALEPVCITLGDQQTLWALDIHGNLWFRTGIVSKKPQGDDNHWWQVSITDYVVFDQCSLFQTIIQATHSVATAAQAPVEKVADKLRMAFWSQQLQCQPSLLGVNGSGVWISSGKNEFHVAKGNLIGTYWNNIVPRGTASATKWVFVLASPASSKEGSFLWLCQSNKDLFCVSDQSPQFRPSTVQLPPEAEMVHYSACQDAIWGLDSIGQIFIRTLSSSCPTGMHWTKLDLSQLGAVKLISLACGNQHVWACDTSGGVYFRVGTQPLNPSLMLPAWIMIEPPIQPVGINLVSIHSSPNDQMLWAIDSKWNVHVRVGITEEMPVGTDWEHIPGNVAHLTGKLVQLEKKINANVTYLMSNLCFTVTPLDELWAISTSGSLLQRLTKTFSHSHNQQKNDTSVLLHPDDFEDEWEVI</sequence>
<evidence type="ECO:0000259" key="2">
    <source>
        <dbReference type="Pfam" id="PF23756"/>
    </source>
</evidence>
<feature type="domain" description="HPS5-like beta-propeller" evidence="2">
    <location>
        <begin position="36"/>
        <end position="345"/>
    </location>
</feature>
<proteinExistence type="predicted"/>
<protein>
    <submittedName>
        <fullName evidence="3">Tectonin beta-propeller repeat containing 2</fullName>
    </submittedName>
</protein>
<organism evidence="3 4">
    <name type="scientific">Phasianus colchicus</name>
    <name type="common">Common pheasant</name>
    <dbReference type="NCBI Taxonomy" id="9054"/>
    <lineage>
        <taxon>Eukaryota</taxon>
        <taxon>Metazoa</taxon>
        <taxon>Chordata</taxon>
        <taxon>Craniata</taxon>
        <taxon>Vertebrata</taxon>
        <taxon>Euteleostomi</taxon>
        <taxon>Archelosauria</taxon>
        <taxon>Archosauria</taxon>
        <taxon>Dinosauria</taxon>
        <taxon>Saurischia</taxon>
        <taxon>Theropoda</taxon>
        <taxon>Coelurosauria</taxon>
        <taxon>Aves</taxon>
        <taxon>Neognathae</taxon>
        <taxon>Galloanserae</taxon>
        <taxon>Galliformes</taxon>
        <taxon>Phasianidae</taxon>
        <taxon>Phasianinae</taxon>
        <taxon>Phasianus</taxon>
    </lineage>
</organism>